<organism evidence="1">
    <name type="scientific">Oryza sativa subsp. japonica</name>
    <name type="common">Rice</name>
    <dbReference type="NCBI Taxonomy" id="39947"/>
    <lineage>
        <taxon>Eukaryota</taxon>
        <taxon>Viridiplantae</taxon>
        <taxon>Streptophyta</taxon>
        <taxon>Embryophyta</taxon>
        <taxon>Tracheophyta</taxon>
        <taxon>Spermatophyta</taxon>
        <taxon>Magnoliopsida</taxon>
        <taxon>Liliopsida</taxon>
        <taxon>Poales</taxon>
        <taxon>Poaceae</taxon>
        <taxon>BOP clade</taxon>
        <taxon>Oryzoideae</taxon>
        <taxon>Oryzeae</taxon>
        <taxon>Oryzinae</taxon>
        <taxon>Oryza</taxon>
        <taxon>Oryza sativa</taxon>
    </lineage>
</organism>
<reference evidence="1" key="2">
    <citation type="submission" date="2005-04" db="EMBL/GenBank/DDBJ databases">
        <authorList>
            <person name="Buell C.R."/>
            <person name="Wing R.A."/>
            <person name="McCombie W.A."/>
            <person name="Ouyang S."/>
        </authorList>
    </citation>
    <scope>NUCLEOTIDE SEQUENCE</scope>
</reference>
<dbReference type="AlphaFoldDB" id="Q2QRX7"/>
<name>Q2QRX7_ORYSJ</name>
<evidence type="ECO:0000313" key="1">
    <source>
        <dbReference type="EMBL" id="ABA98036.1"/>
    </source>
</evidence>
<protein>
    <submittedName>
        <fullName evidence="1">Uncharacterized protein</fullName>
    </submittedName>
</protein>
<accession>Q2QRX7</accession>
<proteinExistence type="predicted"/>
<dbReference type="EMBL" id="DP000011">
    <property type="protein sequence ID" value="ABA98036.1"/>
    <property type="molecule type" value="Genomic_DNA"/>
</dbReference>
<reference evidence="1" key="1">
    <citation type="journal article" date="2005" name="BMC Biol.">
        <title>The sequence of rice chromosomes 11 and 12, rich in disease resistance genes and recent gene duplications.</title>
        <authorList>
            <consortium name="The rice chromosomes 11 and 12 sequencing consortia"/>
        </authorList>
    </citation>
    <scope>NUCLEOTIDE SEQUENCE [LARGE SCALE GENOMIC DNA]</scope>
</reference>
<gene>
    <name evidence="1" type="ordered locus">LOC_Os12g26050</name>
</gene>
<reference evidence="1" key="3">
    <citation type="submission" date="2006-01" db="EMBL/GenBank/DDBJ databases">
        <authorList>
            <person name="Buell R."/>
        </authorList>
    </citation>
    <scope>NUCLEOTIDE SEQUENCE</scope>
</reference>
<sequence>MVIETPSLGHSCGLASPSPTKVGEVAEVGCVDGVRREQIQMAMVSSSGGGELVLLDEDRVKLAT</sequence>